<organism evidence="3 4">
    <name type="scientific">Bionectria ochroleuca</name>
    <name type="common">Gliocladium roseum</name>
    <dbReference type="NCBI Taxonomy" id="29856"/>
    <lineage>
        <taxon>Eukaryota</taxon>
        <taxon>Fungi</taxon>
        <taxon>Dikarya</taxon>
        <taxon>Ascomycota</taxon>
        <taxon>Pezizomycotina</taxon>
        <taxon>Sordariomycetes</taxon>
        <taxon>Hypocreomycetidae</taxon>
        <taxon>Hypocreales</taxon>
        <taxon>Bionectriaceae</taxon>
        <taxon>Clonostachys</taxon>
    </lineage>
</organism>
<dbReference type="InterPro" id="IPR013087">
    <property type="entry name" value="Znf_C2H2_type"/>
</dbReference>
<keyword evidence="1" id="KW-0862">Zinc</keyword>
<accession>A0ABY6UYK3</accession>
<dbReference type="PROSITE" id="PS50157">
    <property type="entry name" value="ZINC_FINGER_C2H2_2"/>
    <property type="match status" value="1"/>
</dbReference>
<keyword evidence="1" id="KW-0479">Metal-binding</keyword>
<keyword evidence="1" id="KW-0863">Zinc-finger</keyword>
<reference evidence="3 4" key="1">
    <citation type="submission" date="2019-06" db="EMBL/GenBank/DDBJ databases">
        <authorList>
            <person name="Broberg M."/>
        </authorList>
    </citation>
    <scope>NUCLEOTIDE SEQUENCE [LARGE SCALE GENOMIC DNA]</scope>
</reference>
<keyword evidence="4" id="KW-1185">Reference proteome</keyword>
<dbReference type="Proteomes" id="UP000766486">
    <property type="component" value="Unassembled WGS sequence"/>
</dbReference>
<comment type="caution">
    <text evidence="3">The sequence shown here is derived from an EMBL/GenBank/DDBJ whole genome shotgun (WGS) entry which is preliminary data.</text>
</comment>
<dbReference type="SMART" id="SM00355">
    <property type="entry name" value="ZnF_C2H2"/>
    <property type="match status" value="4"/>
</dbReference>
<dbReference type="PROSITE" id="PS00028">
    <property type="entry name" value="ZINC_FINGER_C2H2_1"/>
    <property type="match status" value="1"/>
</dbReference>
<feature type="domain" description="C2H2-type" evidence="2">
    <location>
        <begin position="57"/>
        <end position="86"/>
    </location>
</feature>
<evidence type="ECO:0000313" key="4">
    <source>
        <dbReference type="Proteomes" id="UP000766486"/>
    </source>
</evidence>
<dbReference type="EMBL" id="CABFNS010000928">
    <property type="protein sequence ID" value="VUC36371.1"/>
    <property type="molecule type" value="Genomic_DNA"/>
</dbReference>
<sequence length="239" mass="27537">MRQRGFKCQVCGAICPSRRDHQRHLQKFNHWSNDCRRCARTFPSAEGLHDHEVSFHNYCRDCNRAFPTIQSIKTHLRSTYHRGKQASCPFCHRHYTYAAATYRFVRDKDPYGVITKKLIGWKGTVHYEVSDTCWNGIAYQCNLCHLEFNSLYALSQHVNSPRRAVSSANVCLLRRIQTNRSSTTARATDAVGSLRPSPPFSAIWRASAAAIPPLNTSKTKWETFSCQTAYSNIEYHDWD</sequence>
<dbReference type="Pfam" id="PF12874">
    <property type="entry name" value="zf-met"/>
    <property type="match status" value="1"/>
</dbReference>
<gene>
    <name evidence="3" type="ORF">CLO192961_LOCUS441284</name>
</gene>
<protein>
    <recommendedName>
        <fullName evidence="2">C2H2-type domain-containing protein</fullName>
    </recommendedName>
</protein>
<evidence type="ECO:0000259" key="2">
    <source>
        <dbReference type="PROSITE" id="PS50157"/>
    </source>
</evidence>
<evidence type="ECO:0000256" key="1">
    <source>
        <dbReference type="PROSITE-ProRule" id="PRU00042"/>
    </source>
</evidence>
<evidence type="ECO:0000313" key="3">
    <source>
        <dbReference type="EMBL" id="VUC36371.1"/>
    </source>
</evidence>
<proteinExistence type="predicted"/>
<name>A0ABY6UYK3_BIOOC</name>